<keyword evidence="3" id="KW-1185">Reference proteome</keyword>
<dbReference type="EMBL" id="JAQQPM010000009">
    <property type="protein sequence ID" value="KAK2075501.1"/>
    <property type="molecule type" value="Genomic_DNA"/>
</dbReference>
<feature type="region of interest" description="Disordered" evidence="1">
    <location>
        <begin position="1"/>
        <end position="20"/>
    </location>
</feature>
<evidence type="ECO:0000256" key="1">
    <source>
        <dbReference type="SAM" id="MobiDB-lite"/>
    </source>
</evidence>
<feature type="compositionally biased region" description="Low complexity" evidence="1">
    <location>
        <begin position="7"/>
        <end position="16"/>
    </location>
</feature>
<evidence type="ECO:0000313" key="2">
    <source>
        <dbReference type="EMBL" id="KAK2075501.1"/>
    </source>
</evidence>
<accession>A0AAD9ICW6</accession>
<dbReference type="AlphaFoldDB" id="A0AAD9ICW6"/>
<name>A0AAD9ICW6_9PEZI</name>
<sequence>MAGGNNGDNDNNNGDDPNTIDAATLRRKEEAEEEAVYKAEIAIRKARVSKPAKYALPISPAIKKAANTSSSNGKFVV</sequence>
<evidence type="ECO:0000313" key="3">
    <source>
        <dbReference type="Proteomes" id="UP001217918"/>
    </source>
</evidence>
<protein>
    <submittedName>
        <fullName evidence="2">Uncharacterized protein</fullName>
    </submittedName>
</protein>
<reference evidence="2" key="1">
    <citation type="journal article" date="2023" name="Mol. Plant Microbe Interact.">
        <title>Elucidating the Obligate Nature and Biological Capacity of an Invasive Fungal Corn Pathogen.</title>
        <authorList>
            <person name="MacCready J.S."/>
            <person name="Roggenkamp E.M."/>
            <person name="Gdanetz K."/>
            <person name="Chilvers M.I."/>
        </authorList>
    </citation>
    <scope>NUCLEOTIDE SEQUENCE</scope>
    <source>
        <strain evidence="2">PM02</strain>
    </source>
</reference>
<dbReference type="Proteomes" id="UP001217918">
    <property type="component" value="Unassembled WGS sequence"/>
</dbReference>
<proteinExistence type="predicted"/>
<gene>
    <name evidence="2" type="ORF">P8C59_009623</name>
</gene>
<organism evidence="2 3">
    <name type="scientific">Phyllachora maydis</name>
    <dbReference type="NCBI Taxonomy" id="1825666"/>
    <lineage>
        <taxon>Eukaryota</taxon>
        <taxon>Fungi</taxon>
        <taxon>Dikarya</taxon>
        <taxon>Ascomycota</taxon>
        <taxon>Pezizomycotina</taxon>
        <taxon>Sordariomycetes</taxon>
        <taxon>Sordariomycetidae</taxon>
        <taxon>Phyllachorales</taxon>
        <taxon>Phyllachoraceae</taxon>
        <taxon>Phyllachora</taxon>
    </lineage>
</organism>
<comment type="caution">
    <text evidence="2">The sequence shown here is derived from an EMBL/GenBank/DDBJ whole genome shotgun (WGS) entry which is preliminary data.</text>
</comment>